<dbReference type="InterPro" id="IPR024370">
    <property type="entry name" value="PBP_domain"/>
</dbReference>
<dbReference type="CDD" id="cd13566">
    <property type="entry name" value="PBP2_phosphate"/>
    <property type="match status" value="1"/>
</dbReference>
<evidence type="ECO:0000256" key="2">
    <source>
        <dbReference type="SAM" id="SignalP"/>
    </source>
</evidence>
<dbReference type="Gene3D" id="3.40.190.10">
    <property type="entry name" value="Periplasmic binding protein-like II"/>
    <property type="match status" value="2"/>
</dbReference>
<gene>
    <name evidence="4" type="ORF">VSR74_17500</name>
</gene>
<reference evidence="4 5" key="1">
    <citation type="submission" date="2024-01" db="EMBL/GenBank/DDBJ databases">
        <title>Pseudocitrobacter sp. Endophytic strain Cyp-38L.</title>
        <authorList>
            <person name="Amer M.A."/>
            <person name="Hamed S.M."/>
        </authorList>
    </citation>
    <scope>NUCLEOTIDE SEQUENCE [LARGE SCALE GENOMIC DNA]</scope>
    <source>
        <strain evidence="4 5">Cyp38S</strain>
    </source>
</reference>
<evidence type="ECO:0000313" key="5">
    <source>
        <dbReference type="Proteomes" id="UP001444146"/>
    </source>
</evidence>
<name>A0ABV0HMJ9_9ENTR</name>
<feature type="chain" id="PRO_5045177676" evidence="2">
    <location>
        <begin position="23"/>
        <end position="334"/>
    </location>
</feature>
<proteinExistence type="predicted"/>
<dbReference type="PANTHER" id="PTHR30570:SF1">
    <property type="entry name" value="PHOSPHATE-BINDING PROTEIN PSTS"/>
    <property type="match status" value="1"/>
</dbReference>
<dbReference type="InterPro" id="IPR050811">
    <property type="entry name" value="Phosphate_ABC_transporter"/>
</dbReference>
<feature type="signal peptide" evidence="2">
    <location>
        <begin position="1"/>
        <end position="22"/>
    </location>
</feature>
<comment type="caution">
    <text evidence="4">The sequence shown here is derived from an EMBL/GenBank/DDBJ whole genome shotgun (WGS) entry which is preliminary data.</text>
</comment>
<dbReference type="EMBL" id="JAYMYY010000005">
    <property type="protein sequence ID" value="MEO3991603.1"/>
    <property type="molecule type" value="Genomic_DNA"/>
</dbReference>
<evidence type="ECO:0000256" key="1">
    <source>
        <dbReference type="ARBA" id="ARBA00022729"/>
    </source>
</evidence>
<dbReference type="Proteomes" id="UP001444146">
    <property type="component" value="Unassembled WGS sequence"/>
</dbReference>
<feature type="domain" description="PBP" evidence="3">
    <location>
        <begin position="102"/>
        <end position="312"/>
    </location>
</feature>
<dbReference type="PROSITE" id="PS51257">
    <property type="entry name" value="PROKAR_LIPOPROTEIN"/>
    <property type="match status" value="1"/>
</dbReference>
<protein>
    <submittedName>
        <fullName evidence="4">PstS family phosphate ABC transporter substrate-binding protein</fullName>
    </submittedName>
</protein>
<evidence type="ECO:0000259" key="3">
    <source>
        <dbReference type="Pfam" id="PF12849"/>
    </source>
</evidence>
<dbReference type="Pfam" id="PF12849">
    <property type="entry name" value="PBP_like_2"/>
    <property type="match status" value="1"/>
</dbReference>
<evidence type="ECO:0000313" key="4">
    <source>
        <dbReference type="EMBL" id="MEO3991603.1"/>
    </source>
</evidence>
<keyword evidence="1 2" id="KW-0732">Signal</keyword>
<organism evidence="4 5">
    <name type="scientific">Pseudocitrobacter cyperus</name>
    <dbReference type="NCBI Taxonomy" id="3112843"/>
    <lineage>
        <taxon>Bacteria</taxon>
        <taxon>Pseudomonadati</taxon>
        <taxon>Pseudomonadota</taxon>
        <taxon>Gammaproteobacteria</taxon>
        <taxon>Enterobacterales</taxon>
        <taxon>Enterobacteriaceae</taxon>
        <taxon>Pseudocitrobacter</taxon>
    </lineage>
</organism>
<dbReference type="PANTHER" id="PTHR30570">
    <property type="entry name" value="PERIPLASMIC PHOSPHATE BINDING COMPONENT OF PHOSPHATE ABC TRANSPORTER"/>
    <property type="match status" value="1"/>
</dbReference>
<sequence>MKLPLKRRSASLLVALSLFVTAGCIDREGYYNRVAEDDSHELTGTREAPTLRYSNDWQKWPTVYGATALYPLYASAYYQLVPKPQEPNHRAPVWGKYYLHQTRTPEAYDHLINGNADIIFVAQPSEGQKKRVAESGVKLIYTPFAREAFVFIVNINNPVNSLTTQQVRDIFSGKITHWNQVGGSNERIKVWQRPEDSGSQSVMTGLVMKETPMLRAKKSTAIDLMGGLVSEVAAYQNAQSSIGYTFRYYVTRMNANMLRMRKQIKLLAINGIAPTEENIGNGTYPYSVDAYMVTRENPTPETQQFVAWFLSPQGQQLVQDVGYVPLNNGKGVGQ</sequence>
<keyword evidence="5" id="KW-1185">Reference proteome</keyword>
<dbReference type="RefSeq" id="WP_347795894.1">
    <property type="nucleotide sequence ID" value="NZ_JAYMYY010000005.1"/>
</dbReference>
<dbReference type="SUPFAM" id="SSF53850">
    <property type="entry name" value="Periplasmic binding protein-like II"/>
    <property type="match status" value="1"/>
</dbReference>
<accession>A0ABV0HMJ9</accession>